<evidence type="ECO:0000256" key="6">
    <source>
        <dbReference type="ARBA" id="ARBA00023285"/>
    </source>
</evidence>
<comment type="function">
    <text evidence="7">Plays a role in the transport of magnesium and cobalt ions.</text>
</comment>
<dbReference type="SMART" id="SM01091">
    <property type="entry name" value="CorC_HlyC"/>
    <property type="match status" value="1"/>
</dbReference>
<dbReference type="CDD" id="cd04590">
    <property type="entry name" value="CBS_pair_CorC_HlyC_assoc"/>
    <property type="match status" value="1"/>
</dbReference>
<dbReference type="FunFam" id="3.10.580.10:FF:000002">
    <property type="entry name" value="Magnesium/cobalt efflux protein CorC"/>
    <property type="match status" value="1"/>
</dbReference>
<dbReference type="InterPro" id="IPR000644">
    <property type="entry name" value="CBS_dom"/>
</dbReference>
<keyword evidence="2" id="KW-0813">Transport</keyword>
<accession>A0A8J3AW05</accession>
<dbReference type="Pfam" id="PF21917">
    <property type="entry name" value="NMB0537_N"/>
    <property type="match status" value="1"/>
</dbReference>
<dbReference type="InterPro" id="IPR046342">
    <property type="entry name" value="CBS_dom_sf"/>
</dbReference>
<gene>
    <name evidence="11" type="primary">corC</name>
    <name evidence="11" type="ORF">GCM10008066_28890</name>
</gene>
<dbReference type="Gene3D" id="3.10.580.10">
    <property type="entry name" value="CBS-domain"/>
    <property type="match status" value="1"/>
</dbReference>
<evidence type="ECO:0000256" key="8">
    <source>
        <dbReference type="ARBA" id="ARBA00040729"/>
    </source>
</evidence>
<dbReference type="PROSITE" id="PS51371">
    <property type="entry name" value="CBS"/>
    <property type="match status" value="2"/>
</dbReference>
<evidence type="ECO:0000313" key="11">
    <source>
        <dbReference type="EMBL" id="GGI21403.1"/>
    </source>
</evidence>
<evidence type="ECO:0000256" key="9">
    <source>
        <dbReference type="PROSITE-ProRule" id="PRU00703"/>
    </source>
</evidence>
<dbReference type="SMART" id="SM00116">
    <property type="entry name" value="CBS"/>
    <property type="match status" value="2"/>
</dbReference>
<proteinExistence type="inferred from homology"/>
<keyword evidence="12" id="KW-1185">Reference proteome</keyword>
<evidence type="ECO:0000256" key="4">
    <source>
        <dbReference type="ARBA" id="ARBA00022842"/>
    </source>
</evidence>
<sequence length="295" mass="33553">MQDNSPSDRPSDAKPHRSLFERLTALMAPEPESRTELLAILQDAHERNLIDADAMSMIEGVFQVSELSARDIMVTRAQMDVIDISKPIEEWLPMVLETAHSRFPAVDGERDNVVGILMAKDLLRYYAEESFDVRQKLRKAVFIPESKRLNVLLTDFRSKHNHMAIVVDEYGGVAGLITIEDVLEQIVGDIEDEYDFDEEEDNILAIAAGKEGPRWRVKAQTEIAQFNEELGTTLVNPNVETIGGFITDHLARVPHKDEEVEIEHLRFRIVRADARHIHMLLVEKLPVPDEEIAEN</sequence>
<reference evidence="12" key="1">
    <citation type="journal article" date="2019" name="Int. J. Syst. Evol. Microbiol.">
        <title>The Global Catalogue of Microorganisms (GCM) 10K type strain sequencing project: providing services to taxonomists for standard genome sequencing and annotation.</title>
        <authorList>
            <consortium name="The Broad Institute Genomics Platform"/>
            <consortium name="The Broad Institute Genome Sequencing Center for Infectious Disease"/>
            <person name="Wu L."/>
            <person name="Ma J."/>
        </authorList>
    </citation>
    <scope>NUCLEOTIDE SEQUENCE [LARGE SCALE GENOMIC DNA]</scope>
    <source>
        <strain evidence="12">CCM 2767</strain>
    </source>
</reference>
<dbReference type="Gene3D" id="3.30.465.10">
    <property type="match status" value="1"/>
</dbReference>
<dbReference type="Proteomes" id="UP000642180">
    <property type="component" value="Unassembled WGS sequence"/>
</dbReference>
<dbReference type="InterPro" id="IPR054115">
    <property type="entry name" value="CorC_N"/>
</dbReference>
<keyword evidence="6" id="KW-0170">Cobalt</keyword>
<evidence type="ECO:0000256" key="3">
    <source>
        <dbReference type="ARBA" id="ARBA00022737"/>
    </source>
</evidence>
<dbReference type="GO" id="GO:0050660">
    <property type="term" value="F:flavin adenine dinucleotide binding"/>
    <property type="evidence" value="ECO:0007669"/>
    <property type="project" value="InterPro"/>
</dbReference>
<keyword evidence="3" id="KW-0677">Repeat</keyword>
<dbReference type="InterPro" id="IPR044751">
    <property type="entry name" value="Ion_transp-like_CBS"/>
</dbReference>
<feature type="domain" description="CBS" evidence="10">
    <location>
        <begin position="136"/>
        <end position="193"/>
    </location>
</feature>
<dbReference type="SUPFAM" id="SSF56176">
    <property type="entry name" value="FAD-binding/transporter-associated domain-like"/>
    <property type="match status" value="1"/>
</dbReference>
<evidence type="ECO:0000256" key="5">
    <source>
        <dbReference type="ARBA" id="ARBA00023122"/>
    </source>
</evidence>
<dbReference type="PANTHER" id="PTHR22777:SF27">
    <property type="entry name" value="MAGNESIUM AND COBALT EFFLUX PROTEIN CORC"/>
    <property type="match status" value="1"/>
</dbReference>
<dbReference type="SUPFAM" id="SSF54631">
    <property type="entry name" value="CBS-domain pair"/>
    <property type="match status" value="1"/>
</dbReference>
<evidence type="ECO:0000259" key="10">
    <source>
        <dbReference type="PROSITE" id="PS51371"/>
    </source>
</evidence>
<keyword evidence="5 9" id="KW-0129">CBS domain</keyword>
<keyword evidence="4" id="KW-0460">Magnesium</keyword>
<dbReference type="PANTHER" id="PTHR22777">
    <property type="entry name" value="HEMOLYSIN-RELATED"/>
    <property type="match status" value="1"/>
</dbReference>
<evidence type="ECO:0000256" key="7">
    <source>
        <dbReference type="ARBA" id="ARBA00037273"/>
    </source>
</evidence>
<feature type="domain" description="CBS" evidence="10">
    <location>
        <begin position="73"/>
        <end position="133"/>
    </location>
</feature>
<dbReference type="GO" id="GO:0005886">
    <property type="term" value="C:plasma membrane"/>
    <property type="evidence" value="ECO:0007669"/>
    <property type="project" value="TreeGrafter"/>
</dbReference>
<evidence type="ECO:0000256" key="2">
    <source>
        <dbReference type="ARBA" id="ARBA00022448"/>
    </source>
</evidence>
<evidence type="ECO:0000313" key="12">
    <source>
        <dbReference type="Proteomes" id="UP000642180"/>
    </source>
</evidence>
<dbReference type="InterPro" id="IPR036318">
    <property type="entry name" value="FAD-bd_PCMH-like_sf"/>
</dbReference>
<dbReference type="InterPro" id="IPR016169">
    <property type="entry name" value="FAD-bd_PCMH_sub2"/>
</dbReference>
<dbReference type="AlphaFoldDB" id="A0A8J3AW05"/>
<protein>
    <recommendedName>
        <fullName evidence="8">Magnesium and cobalt efflux protein CorC</fullName>
    </recommendedName>
</protein>
<dbReference type="Pfam" id="PF00571">
    <property type="entry name" value="CBS"/>
    <property type="match status" value="2"/>
</dbReference>
<dbReference type="RefSeq" id="WP_188382095.1">
    <property type="nucleotide sequence ID" value="NZ_BMDI01000003.1"/>
</dbReference>
<comment type="caution">
    <text evidence="11">The sequence shown here is derived from an EMBL/GenBank/DDBJ whole genome shotgun (WGS) entry which is preliminary data.</text>
</comment>
<name>A0A8J3AW05_9BURK</name>
<dbReference type="EMBL" id="BMDI01000003">
    <property type="protein sequence ID" value="GGI21403.1"/>
    <property type="molecule type" value="Genomic_DNA"/>
</dbReference>
<organism evidence="11 12">
    <name type="scientific">Oxalicibacterium faecigallinarum</name>
    <dbReference type="NCBI Taxonomy" id="573741"/>
    <lineage>
        <taxon>Bacteria</taxon>
        <taxon>Pseudomonadati</taxon>
        <taxon>Pseudomonadota</taxon>
        <taxon>Betaproteobacteria</taxon>
        <taxon>Burkholderiales</taxon>
        <taxon>Oxalobacteraceae</taxon>
        <taxon>Oxalicibacterium</taxon>
    </lineage>
</organism>
<evidence type="ECO:0000256" key="1">
    <source>
        <dbReference type="ARBA" id="ARBA00006337"/>
    </source>
</evidence>
<comment type="similarity">
    <text evidence="1">Belongs to the UPF0053 family.</text>
</comment>
<dbReference type="InterPro" id="IPR005170">
    <property type="entry name" value="Transptr-assoc_dom"/>
</dbReference>
<dbReference type="Pfam" id="PF03471">
    <property type="entry name" value="CorC_HlyC"/>
    <property type="match status" value="1"/>
</dbReference>